<feature type="domain" description="GS beta-grasp" evidence="10">
    <location>
        <begin position="17"/>
        <end position="113"/>
    </location>
</feature>
<keyword evidence="5" id="KW-0547">Nucleotide-binding</keyword>
<dbReference type="SUPFAM" id="SSF54368">
    <property type="entry name" value="Glutamine synthetase, N-terminal domain"/>
    <property type="match status" value="1"/>
</dbReference>
<dbReference type="AlphaFoldDB" id="A0A2P7SER1"/>
<dbReference type="InterPro" id="IPR008146">
    <property type="entry name" value="Gln_synth_cat_dom"/>
</dbReference>
<dbReference type="Proteomes" id="UP000240653">
    <property type="component" value="Unassembled WGS sequence"/>
</dbReference>
<dbReference type="Gene3D" id="3.30.590.10">
    <property type="entry name" value="Glutamine synthetase/guanido kinase, catalytic domain"/>
    <property type="match status" value="1"/>
</dbReference>
<dbReference type="InterPro" id="IPR036651">
    <property type="entry name" value="Gln_synt_N_sf"/>
</dbReference>
<dbReference type="PANTHER" id="PTHR43785:SF12">
    <property type="entry name" value="TYPE-1 GLUTAMINE SYNTHETASE 2"/>
    <property type="match status" value="1"/>
</dbReference>
<evidence type="ECO:0000256" key="7">
    <source>
        <dbReference type="ARBA" id="ARBA00023231"/>
    </source>
</evidence>
<comment type="function">
    <text evidence="2">Catalyzes the ATP-dependent biosynthesis of glutamine from glutamate and ammonia.</text>
</comment>
<gene>
    <name evidence="12" type="ORF">C7I85_13075</name>
</gene>
<evidence type="ECO:0000256" key="9">
    <source>
        <dbReference type="RuleBase" id="RU000384"/>
    </source>
</evidence>
<organism evidence="12 13">
    <name type="scientific">Pseudaminobacter soli</name>
    <name type="common">ex Li et al. 2025</name>
    <dbReference type="NCBI Taxonomy" id="1295366"/>
    <lineage>
        <taxon>Bacteria</taxon>
        <taxon>Pseudomonadati</taxon>
        <taxon>Pseudomonadota</taxon>
        <taxon>Alphaproteobacteria</taxon>
        <taxon>Hyphomicrobiales</taxon>
        <taxon>Phyllobacteriaceae</taxon>
        <taxon>Pseudaminobacter</taxon>
    </lineage>
</organism>
<dbReference type="GO" id="GO:0005524">
    <property type="term" value="F:ATP binding"/>
    <property type="evidence" value="ECO:0007669"/>
    <property type="project" value="UniProtKB-KW"/>
</dbReference>
<dbReference type="PROSITE" id="PS51986">
    <property type="entry name" value="GS_BETA_GRASP"/>
    <property type="match status" value="1"/>
</dbReference>
<keyword evidence="7" id="KW-0535">Nitrogen fixation</keyword>
<dbReference type="GO" id="GO:0006576">
    <property type="term" value="P:biogenic amine metabolic process"/>
    <property type="evidence" value="ECO:0007669"/>
    <property type="project" value="UniProtKB-ARBA"/>
</dbReference>
<evidence type="ECO:0000313" key="13">
    <source>
        <dbReference type="Proteomes" id="UP000240653"/>
    </source>
</evidence>
<dbReference type="Gene3D" id="3.10.20.70">
    <property type="entry name" value="Glutamine synthetase, N-terminal domain"/>
    <property type="match status" value="1"/>
</dbReference>
<name>A0A2P7SER1_9HYPH</name>
<dbReference type="GO" id="GO:0006542">
    <property type="term" value="P:glutamine biosynthetic process"/>
    <property type="evidence" value="ECO:0007669"/>
    <property type="project" value="InterPro"/>
</dbReference>
<feature type="domain" description="GS catalytic" evidence="11">
    <location>
        <begin position="120"/>
        <end position="456"/>
    </location>
</feature>
<comment type="similarity">
    <text evidence="3 8 9">Belongs to the glutamine synthetase family.</text>
</comment>
<keyword evidence="4" id="KW-0436">Ligase</keyword>
<evidence type="ECO:0000256" key="6">
    <source>
        <dbReference type="ARBA" id="ARBA00022840"/>
    </source>
</evidence>
<protein>
    <submittedName>
        <fullName evidence="12">Glutamine synthetase</fullName>
    </submittedName>
</protein>
<evidence type="ECO:0000256" key="4">
    <source>
        <dbReference type="ARBA" id="ARBA00022598"/>
    </source>
</evidence>
<dbReference type="PROSITE" id="PS51987">
    <property type="entry name" value="GS_CATALYTIC"/>
    <property type="match status" value="1"/>
</dbReference>
<accession>A0A2P7SER1</accession>
<keyword evidence="13" id="KW-1185">Reference proteome</keyword>
<comment type="cofactor">
    <cofactor evidence="1">
        <name>Mg(2+)</name>
        <dbReference type="ChEBI" id="CHEBI:18420"/>
    </cofactor>
</comment>
<sequence>MAGNLSFDQLKKAVAENEIDTVLACAVDMQGRLIGKRFLARYFVDSAHDETHGCNYLLADDIDMEPVPGYKAASWSKGYGDFVMKPDLATLRYVPWLEKTALVLCDVLDHHDHADLSHSPRAILRRQVKRLQERGYLAYFASELEFYLFSETYDSARAKHWQSLQTASPYIGDYLIGITTKEEPYMRKLRNDMEAAGIPIENSKGEWGPGQEEINVRYAEALEMADRHVILKNGAKEIAEGMGQAVSFMAKYNYGLAGNSSHIHNSLWSADGATPLFFDRQGEYGMTKLGHQWAAGQLKYAKEFTWFLAPYVNSYKRFQAGTFAPTKIMWSEDNRTAGFRLCGMGSKGVRMECRIGGADLNPYLAFAALIAAGLAGIDEKLELQKPFVGDAYQAAELPEIPKTLRGAIETLEKSTMLREAFGEDVIGHYLHTARWEQLEYDRRITDWELHRGFERY</sequence>
<proteinExistence type="inferred from homology"/>
<dbReference type="EMBL" id="PXYL01000005">
    <property type="protein sequence ID" value="PSJ60950.1"/>
    <property type="molecule type" value="Genomic_DNA"/>
</dbReference>
<evidence type="ECO:0000256" key="3">
    <source>
        <dbReference type="ARBA" id="ARBA00009897"/>
    </source>
</evidence>
<keyword evidence="6" id="KW-0067">ATP-binding</keyword>
<evidence type="ECO:0000256" key="5">
    <source>
        <dbReference type="ARBA" id="ARBA00022741"/>
    </source>
</evidence>
<reference evidence="12 13" key="1">
    <citation type="submission" date="2018-03" db="EMBL/GenBank/DDBJ databases">
        <title>The draft genome of Mesorhizobium soli JCM 19897.</title>
        <authorList>
            <person name="Li L."/>
            <person name="Liu L."/>
            <person name="Liang L."/>
            <person name="Wang T."/>
            <person name="Zhang X."/>
        </authorList>
    </citation>
    <scope>NUCLEOTIDE SEQUENCE [LARGE SCALE GENOMIC DNA]</scope>
    <source>
        <strain evidence="12 13">JCM 19897</strain>
    </source>
</reference>
<dbReference type="InterPro" id="IPR014746">
    <property type="entry name" value="Gln_synth/guanido_kin_cat_dom"/>
</dbReference>
<dbReference type="SMART" id="SM01230">
    <property type="entry name" value="Gln-synt_C"/>
    <property type="match status" value="1"/>
</dbReference>
<dbReference type="FunFam" id="3.30.590.10:FF:000005">
    <property type="entry name" value="Probable glutamine synthetase"/>
    <property type="match status" value="1"/>
</dbReference>
<dbReference type="InterPro" id="IPR008147">
    <property type="entry name" value="Gln_synt_N"/>
</dbReference>
<dbReference type="GO" id="GO:0004356">
    <property type="term" value="F:glutamine synthetase activity"/>
    <property type="evidence" value="ECO:0007669"/>
    <property type="project" value="InterPro"/>
</dbReference>
<evidence type="ECO:0000259" key="10">
    <source>
        <dbReference type="PROSITE" id="PS51986"/>
    </source>
</evidence>
<dbReference type="PANTHER" id="PTHR43785">
    <property type="entry name" value="GAMMA-GLUTAMYLPUTRESCINE SYNTHETASE"/>
    <property type="match status" value="1"/>
</dbReference>
<dbReference type="RefSeq" id="WP_106724421.1">
    <property type="nucleotide sequence ID" value="NZ_PXYL01000005.1"/>
</dbReference>
<evidence type="ECO:0000256" key="1">
    <source>
        <dbReference type="ARBA" id="ARBA00001946"/>
    </source>
</evidence>
<evidence type="ECO:0000256" key="2">
    <source>
        <dbReference type="ARBA" id="ARBA00003117"/>
    </source>
</evidence>
<comment type="caution">
    <text evidence="12">The sequence shown here is derived from an EMBL/GenBank/DDBJ whole genome shotgun (WGS) entry which is preliminary data.</text>
</comment>
<evidence type="ECO:0000256" key="8">
    <source>
        <dbReference type="PROSITE-ProRule" id="PRU01330"/>
    </source>
</evidence>
<evidence type="ECO:0000313" key="12">
    <source>
        <dbReference type="EMBL" id="PSJ60950.1"/>
    </source>
</evidence>
<evidence type="ECO:0000259" key="11">
    <source>
        <dbReference type="PROSITE" id="PS51987"/>
    </source>
</evidence>
<dbReference type="GO" id="GO:0042402">
    <property type="term" value="P:biogenic amine catabolic process"/>
    <property type="evidence" value="ECO:0007669"/>
    <property type="project" value="UniProtKB-ARBA"/>
</dbReference>
<dbReference type="OrthoDB" id="9807095at2"/>
<dbReference type="SUPFAM" id="SSF55931">
    <property type="entry name" value="Glutamine synthetase/guanido kinase"/>
    <property type="match status" value="1"/>
</dbReference>
<dbReference type="Pfam" id="PF00120">
    <property type="entry name" value="Gln-synt_C"/>
    <property type="match status" value="1"/>
</dbReference>